<dbReference type="Proteomes" id="UP000625527">
    <property type="component" value="Unassembled WGS sequence"/>
</dbReference>
<dbReference type="RefSeq" id="WP_192864837.1">
    <property type="nucleotide sequence ID" value="NZ_JADAQT010000108.1"/>
</dbReference>
<evidence type="ECO:0000256" key="2">
    <source>
        <dbReference type="ARBA" id="ARBA00022692"/>
    </source>
</evidence>
<evidence type="ECO:0000256" key="1">
    <source>
        <dbReference type="ARBA" id="ARBA00004141"/>
    </source>
</evidence>
<sequence length="233" mass="22969">MSSPLLAVTLTVGVWVVATRASRLAPSVLNPVLTSTLVIIGVLLTLGVPTGDYQRAATPLTFLLAPAVVALAVPIRQNARRLLGMLPAIVVSAVAASAVGLGTAAATARVLGAPDFLVASVAPKHATSAVAATTSEALGGDASLSAVLAVLTGILGAVAGPPLLRLLRVSSPESRGLAMGLAAHAIGTSRAFDTSHRDGSSSALGMALAALAVPLLAVGLSLTGLLLPLPAPR</sequence>
<gene>
    <name evidence="6" type="ORF">IHE71_21645</name>
</gene>
<dbReference type="PANTHER" id="PTHR30249:SF0">
    <property type="entry name" value="PLASTIDAL GLYCOLATE_GLYCERATE TRANSLOCATOR 1, CHLOROPLASTIC"/>
    <property type="match status" value="1"/>
</dbReference>
<keyword evidence="2 5" id="KW-0812">Transmembrane</keyword>
<evidence type="ECO:0000256" key="5">
    <source>
        <dbReference type="SAM" id="Phobius"/>
    </source>
</evidence>
<evidence type="ECO:0000256" key="4">
    <source>
        <dbReference type="ARBA" id="ARBA00023136"/>
    </source>
</evidence>
<feature type="transmembrane region" description="Helical" evidence="5">
    <location>
        <begin position="204"/>
        <end position="227"/>
    </location>
</feature>
<dbReference type="InterPro" id="IPR007300">
    <property type="entry name" value="CidB/LrgB"/>
</dbReference>
<proteinExistence type="predicted"/>
<accession>A0ABR9N5E4</accession>
<feature type="transmembrane region" description="Helical" evidence="5">
    <location>
        <begin position="56"/>
        <end position="75"/>
    </location>
</feature>
<comment type="subcellular location">
    <subcellularLocation>
        <location evidence="1">Membrane</location>
        <topology evidence="1">Multi-pass membrane protein</topology>
    </subcellularLocation>
</comment>
<dbReference type="Pfam" id="PF04172">
    <property type="entry name" value="LrgB"/>
    <property type="match status" value="1"/>
</dbReference>
<keyword evidence="3 5" id="KW-1133">Transmembrane helix</keyword>
<evidence type="ECO:0000313" key="7">
    <source>
        <dbReference type="Proteomes" id="UP000625527"/>
    </source>
</evidence>
<evidence type="ECO:0000256" key="3">
    <source>
        <dbReference type="ARBA" id="ARBA00022989"/>
    </source>
</evidence>
<feature type="transmembrane region" description="Helical" evidence="5">
    <location>
        <begin position="144"/>
        <end position="164"/>
    </location>
</feature>
<comment type="caution">
    <text evidence="6">The sequence shown here is derived from an EMBL/GenBank/DDBJ whole genome shotgun (WGS) entry which is preliminary data.</text>
</comment>
<protein>
    <submittedName>
        <fullName evidence="6">LrgB family protein</fullName>
    </submittedName>
</protein>
<dbReference type="PANTHER" id="PTHR30249">
    <property type="entry name" value="PUTATIVE SEROTONIN TRANSPORTER"/>
    <property type="match status" value="1"/>
</dbReference>
<feature type="transmembrane region" description="Helical" evidence="5">
    <location>
        <begin position="82"/>
        <end position="106"/>
    </location>
</feature>
<dbReference type="EMBL" id="JADAQT010000108">
    <property type="protein sequence ID" value="MBE1878303.1"/>
    <property type="molecule type" value="Genomic_DNA"/>
</dbReference>
<reference evidence="6 7" key="1">
    <citation type="submission" date="2020-10" db="EMBL/GenBank/DDBJ databases">
        <title>Myceligenerans pegani sp. nov., an endophytic actinomycete isolated from Peganum harmala L. in Xinjiang, China.</title>
        <authorList>
            <person name="Xin L."/>
        </authorList>
    </citation>
    <scope>NUCLEOTIDE SEQUENCE [LARGE SCALE GENOMIC DNA]</scope>
    <source>
        <strain evidence="6 7">TRM65318</strain>
    </source>
</reference>
<keyword evidence="4 5" id="KW-0472">Membrane</keyword>
<name>A0ABR9N5E4_9MICO</name>
<evidence type="ECO:0000313" key="6">
    <source>
        <dbReference type="EMBL" id="MBE1878303.1"/>
    </source>
</evidence>
<keyword evidence="7" id="KW-1185">Reference proteome</keyword>
<organism evidence="6 7">
    <name type="scientific">Myceligenerans pegani</name>
    <dbReference type="NCBI Taxonomy" id="2776917"/>
    <lineage>
        <taxon>Bacteria</taxon>
        <taxon>Bacillati</taxon>
        <taxon>Actinomycetota</taxon>
        <taxon>Actinomycetes</taxon>
        <taxon>Micrococcales</taxon>
        <taxon>Promicromonosporaceae</taxon>
        <taxon>Myceligenerans</taxon>
    </lineage>
</organism>